<dbReference type="AlphaFoldDB" id="A0A4U6TS09"/>
<feature type="region of interest" description="Disordered" evidence="1">
    <location>
        <begin position="1"/>
        <end position="24"/>
    </location>
</feature>
<reference evidence="2" key="1">
    <citation type="submission" date="2019-03" db="EMBL/GenBank/DDBJ databases">
        <title>WGS assembly of Setaria viridis.</title>
        <authorList>
            <person name="Huang P."/>
            <person name="Jenkins J."/>
            <person name="Grimwood J."/>
            <person name="Barry K."/>
            <person name="Healey A."/>
            <person name="Mamidi S."/>
            <person name="Sreedasyam A."/>
            <person name="Shu S."/>
            <person name="Feldman M."/>
            <person name="Wu J."/>
            <person name="Yu Y."/>
            <person name="Chen C."/>
            <person name="Johnson J."/>
            <person name="Rokhsar D."/>
            <person name="Baxter I."/>
            <person name="Schmutz J."/>
            <person name="Brutnell T."/>
            <person name="Kellogg E."/>
        </authorList>
    </citation>
    <scope>NUCLEOTIDE SEQUENCE [LARGE SCALE GENOMIC DNA]</scope>
</reference>
<dbReference type="Proteomes" id="UP000298652">
    <property type="component" value="Chromosome 8"/>
</dbReference>
<evidence type="ECO:0000313" key="2">
    <source>
        <dbReference type="EMBL" id="TKW00367.1"/>
    </source>
</evidence>
<proteinExistence type="predicted"/>
<name>A0A4U6TS09_SETVI</name>
<feature type="compositionally biased region" description="Basic residues" evidence="1">
    <location>
        <begin position="15"/>
        <end position="24"/>
    </location>
</feature>
<evidence type="ECO:0000256" key="1">
    <source>
        <dbReference type="SAM" id="MobiDB-lite"/>
    </source>
</evidence>
<dbReference type="EMBL" id="CM016559">
    <property type="protein sequence ID" value="TKW00367.1"/>
    <property type="molecule type" value="Genomic_DNA"/>
</dbReference>
<gene>
    <name evidence="2" type="ORF">SEVIR_8G104300v2</name>
</gene>
<accession>A0A4U6TS09</accession>
<feature type="compositionally biased region" description="Basic and acidic residues" evidence="1">
    <location>
        <begin position="1"/>
        <end position="14"/>
    </location>
</feature>
<dbReference type="Gramene" id="TKW00367">
    <property type="protein sequence ID" value="TKW00367"/>
    <property type="gene ID" value="SEVIR_8G104300v2"/>
</dbReference>
<protein>
    <submittedName>
        <fullName evidence="2">Uncharacterized protein</fullName>
    </submittedName>
</protein>
<organism evidence="2 3">
    <name type="scientific">Setaria viridis</name>
    <name type="common">Green bristlegrass</name>
    <name type="synonym">Setaria italica subsp. viridis</name>
    <dbReference type="NCBI Taxonomy" id="4556"/>
    <lineage>
        <taxon>Eukaryota</taxon>
        <taxon>Viridiplantae</taxon>
        <taxon>Streptophyta</taxon>
        <taxon>Embryophyta</taxon>
        <taxon>Tracheophyta</taxon>
        <taxon>Spermatophyta</taxon>
        <taxon>Magnoliopsida</taxon>
        <taxon>Liliopsida</taxon>
        <taxon>Poales</taxon>
        <taxon>Poaceae</taxon>
        <taxon>PACMAD clade</taxon>
        <taxon>Panicoideae</taxon>
        <taxon>Panicodae</taxon>
        <taxon>Paniceae</taxon>
        <taxon>Cenchrinae</taxon>
        <taxon>Setaria</taxon>
    </lineage>
</organism>
<keyword evidence="3" id="KW-1185">Reference proteome</keyword>
<sequence>MSKSEHPVVNEGKDRVKHNGKKPKLTFDELLAKYQKDNEDKRANRSYNVEYIAPRESSCARQPYVENDRFEQKDLSSVQKKKKVAKQVYRVKRNGHKDKSSELNPIDEKPINVLKISAINGREKGKPKKKLQKLSTQELRKKGMAWVPKGSIQTQNKDDSLHYPFALQMSYMFMSWNSSLDMFGYPSCSYFDPWMPHGSLYYGGLSPNCYAY</sequence>
<evidence type="ECO:0000313" key="3">
    <source>
        <dbReference type="Proteomes" id="UP000298652"/>
    </source>
</evidence>